<dbReference type="SUPFAM" id="SSF47473">
    <property type="entry name" value="EF-hand"/>
    <property type="match status" value="1"/>
</dbReference>
<evidence type="ECO:0000313" key="3">
    <source>
        <dbReference type="EMBL" id="CAD9407980.1"/>
    </source>
</evidence>
<feature type="domain" description="EF-hand" evidence="2">
    <location>
        <begin position="881"/>
        <end position="916"/>
    </location>
</feature>
<dbReference type="PROSITE" id="PS00018">
    <property type="entry name" value="EF_HAND_1"/>
    <property type="match status" value="2"/>
</dbReference>
<name>A0A7S2FS21_9STRA</name>
<dbReference type="Gene3D" id="1.10.238.10">
    <property type="entry name" value="EF-hand"/>
    <property type="match status" value="1"/>
</dbReference>
<evidence type="ECO:0000259" key="2">
    <source>
        <dbReference type="PROSITE" id="PS50222"/>
    </source>
</evidence>
<accession>A0A7S2FS21</accession>
<dbReference type="GO" id="GO:0005509">
    <property type="term" value="F:calcium ion binding"/>
    <property type="evidence" value="ECO:0007669"/>
    <property type="project" value="InterPro"/>
</dbReference>
<feature type="domain" description="EF-hand" evidence="2">
    <location>
        <begin position="845"/>
        <end position="880"/>
    </location>
</feature>
<dbReference type="InterPro" id="IPR011992">
    <property type="entry name" value="EF-hand-dom_pair"/>
</dbReference>
<proteinExistence type="predicted"/>
<reference evidence="3" key="1">
    <citation type="submission" date="2021-01" db="EMBL/GenBank/DDBJ databases">
        <authorList>
            <person name="Corre E."/>
            <person name="Pelletier E."/>
            <person name="Niang G."/>
            <person name="Scheremetjew M."/>
            <person name="Finn R."/>
            <person name="Kale V."/>
            <person name="Holt S."/>
            <person name="Cochrane G."/>
            <person name="Meng A."/>
            <person name="Brown T."/>
            <person name="Cohen L."/>
        </authorList>
    </citation>
    <scope>NUCLEOTIDE SEQUENCE</scope>
    <source>
        <strain evidence="3">CCMP1381</strain>
    </source>
</reference>
<dbReference type="Gene3D" id="1.20.58.60">
    <property type="match status" value="3"/>
</dbReference>
<keyword evidence="1" id="KW-0106">Calcium</keyword>
<dbReference type="SUPFAM" id="SSF46966">
    <property type="entry name" value="Spectrin repeat"/>
    <property type="match status" value="2"/>
</dbReference>
<gene>
    <name evidence="3" type="ORF">DSPE1174_LOCUS10332</name>
</gene>
<dbReference type="PROSITE" id="PS50222">
    <property type="entry name" value="EF_HAND_2"/>
    <property type="match status" value="2"/>
</dbReference>
<dbReference type="InterPro" id="IPR018247">
    <property type="entry name" value="EF_Hand_1_Ca_BS"/>
</dbReference>
<dbReference type="EMBL" id="HBGS01019891">
    <property type="protein sequence ID" value="CAD9407980.1"/>
    <property type="molecule type" value="Transcribed_RNA"/>
</dbReference>
<sequence length="1013" mass="114737">MTALRESGEQYREKLSARLEYLNGYLAMIRAFNEASAELTISLDDLSEGLRAPLEVASELEAVNMVENFQGVLQPSYVQLKTKFDALEPQGLELEEIAVQEEEIRGALTLYHVGDLRKALTILETTMSQREEELTGSDGLLKKEKQKEKKRVEFAMAATMLKKFITKNTHELGKLEDEMAKTEDLQPMLAKFQEFNNACQMETDDTMDRLGPMQDALDAAGVADNAHTPETVDSLRAASTMLLSRISVDMTSLESKIEIEEGHKRMAKEYDERADAFMAWIEGKMDTFQSREEGNKGFGDSTASIKETISVILKYKLEELPPMLQEQSSLSNHLVNLHNGQRSIHRPVHVPQDGRGTEDLAEKWDSLATVLVEYENAVRDSLAMFSTMESELLLITSKCGRVGEWIVVQQQVLDSHDYGNSLAGTRALEDNYNLFLKQLEVQKQAPVKVREALASNPRYELHAEYHVAIGKVEKLEKGLGEIETKGKYYLQGVRLSAQEYEKLSRLIEPEHWADQIDAVFEKADLGNNLADVQQRVSAFEENYTARLQEYLKMTEEMALMTNMSQQNYNRASVTSCMTKLDMVTLKLTALQAKATEYQQSLLTRQEVLTALIESMNEFNTMAAEFDVMVDALDEELSTPLIADSMEDVDNEISRFDEETREAMNAVTHKYTDIDTVARELLESEEVLAREAFARYELNNLYNRWQAIDQRTDEREMELKAEGTGYWAIEQHKENLRIEFAEKASIIRQYCTEKTDIVSSLSGDLDEQVATLAALKSDYDTSTLLTDVEPITQGLEEFMVLSNQHTADNYFTLKGQWEALGKVFGEASGSLQEQIMAEKGRQITPEQMAEIIEVFEFFDTDNSGFLTETEFWSCCTGIGLVLTKDEVESTFASLDTSGDQNVSLDEFSIWMADRLTQPSAASGDVVEAFHIINEWPVEYPPREEVKNSVANVRIKQCFFETETRDYLVESMGPHKCDLPAEVVEQAAEDQSADEDPTSKLEYTIVPYVDELFSR</sequence>
<dbReference type="InterPro" id="IPR002048">
    <property type="entry name" value="EF_hand_dom"/>
</dbReference>
<dbReference type="CDD" id="cd00051">
    <property type="entry name" value="EFh"/>
    <property type="match status" value="1"/>
</dbReference>
<dbReference type="AlphaFoldDB" id="A0A7S2FS21"/>
<evidence type="ECO:0000256" key="1">
    <source>
        <dbReference type="ARBA" id="ARBA00022837"/>
    </source>
</evidence>
<dbReference type="SMART" id="SM00054">
    <property type="entry name" value="EFh"/>
    <property type="match status" value="2"/>
</dbReference>
<organism evidence="3">
    <name type="scientific">Octactis speculum</name>
    <dbReference type="NCBI Taxonomy" id="3111310"/>
    <lineage>
        <taxon>Eukaryota</taxon>
        <taxon>Sar</taxon>
        <taxon>Stramenopiles</taxon>
        <taxon>Ochrophyta</taxon>
        <taxon>Dictyochophyceae</taxon>
        <taxon>Dictyochales</taxon>
        <taxon>Dictyochaceae</taxon>
        <taxon>Octactis</taxon>
    </lineage>
</organism>
<protein>
    <recommendedName>
        <fullName evidence="2">EF-hand domain-containing protein</fullName>
    </recommendedName>
</protein>
<dbReference type="Pfam" id="PF13499">
    <property type="entry name" value="EF-hand_7"/>
    <property type="match status" value="1"/>
</dbReference>